<reference evidence="1 2" key="1">
    <citation type="journal article" date="2020" name="Nature">
        <title>Bacterial chemolithoautotrophy via manganese oxidation.</title>
        <authorList>
            <person name="Yu H."/>
            <person name="Leadbetter J.R."/>
        </authorList>
    </citation>
    <scope>NUCLEOTIDE SEQUENCE [LARGE SCALE GENOMIC DNA]</scope>
    <source>
        <strain evidence="1 2">Mn-1</strain>
    </source>
</reference>
<dbReference type="RefSeq" id="WP_168063307.1">
    <property type="nucleotide sequence ID" value="NZ_VTOW01000006.1"/>
</dbReference>
<proteinExistence type="predicted"/>
<evidence type="ECO:0000313" key="2">
    <source>
        <dbReference type="Proteomes" id="UP000534783"/>
    </source>
</evidence>
<dbReference type="Proteomes" id="UP000534783">
    <property type="component" value="Unassembled WGS sequence"/>
</dbReference>
<protein>
    <submittedName>
        <fullName evidence="1">Allantoinase</fullName>
    </submittedName>
</protein>
<organism evidence="1 2">
    <name type="scientific">Candidatus Manganitrophus noduliformans</name>
    <dbReference type="NCBI Taxonomy" id="2606439"/>
    <lineage>
        <taxon>Bacteria</taxon>
        <taxon>Pseudomonadati</taxon>
        <taxon>Nitrospirota</taxon>
        <taxon>Nitrospiria</taxon>
        <taxon>Candidatus Troglogloeales</taxon>
        <taxon>Candidatus Manganitrophaceae</taxon>
        <taxon>Candidatus Manganitrophus</taxon>
    </lineage>
</organism>
<dbReference type="EMBL" id="VTOW01000006">
    <property type="protein sequence ID" value="NKE73358.1"/>
    <property type="molecule type" value="Genomic_DNA"/>
</dbReference>
<name>A0A7X6ID49_9BACT</name>
<evidence type="ECO:0000313" key="1">
    <source>
        <dbReference type="EMBL" id="NKE73358.1"/>
    </source>
</evidence>
<keyword evidence="2" id="KW-1185">Reference proteome</keyword>
<accession>A0A7X6ID49</accession>
<dbReference type="AlphaFoldDB" id="A0A7X6ID49"/>
<gene>
    <name evidence="1" type="ORF">MNODULE_21595</name>
</gene>
<sequence>MADKKENGKRKLKIVKPEYTLTYGIRLDPGTAPEQVHPHVPITLPDGTEGEMPLHVMNGSLAEIRRQLHESIDAYFEIYQERGE</sequence>
<comment type="caution">
    <text evidence="1">The sequence shown here is derived from an EMBL/GenBank/DDBJ whole genome shotgun (WGS) entry which is preliminary data.</text>
</comment>